<evidence type="ECO:0008006" key="3">
    <source>
        <dbReference type="Google" id="ProtNLM"/>
    </source>
</evidence>
<proteinExistence type="predicted"/>
<sequence length="161" mass="18764">MKEISFLTTIFLLGCSSNVDDRQDYYLRNLSSGVANIQESTKDSYVQIQKAIDNINEFKDVIHQRLNRIEDKGIEYREETIELQKLLAKANEDLLNVERMARDTNKQTILNKGEIEKINSRYQRLIFNIQASLLRMDKIEMEGQMRIDAIKNGTKKGISFE</sequence>
<reference evidence="1 2" key="1">
    <citation type="journal article" date="2020" name="J. Nat. Prod.">
        <title>Genomics-Metabolomics Profiling Disclosed Marine Vibrio spartinae 3.6 as a Producer of a New Branched Side Chain Prodigiosin.</title>
        <authorList>
            <person name="Vitale G.A."/>
            <person name="Sciarretta M."/>
            <person name="Palma Esposito F."/>
            <person name="January G.G."/>
            <person name="Giaccio M."/>
            <person name="Bunk B."/>
            <person name="Sproer C."/>
            <person name="Bajerski F."/>
            <person name="Power D."/>
            <person name="Festa C."/>
            <person name="Monti M.C."/>
            <person name="D'Auria M.V."/>
            <person name="de Pascale D."/>
        </authorList>
    </citation>
    <scope>NUCLEOTIDE SEQUENCE [LARGE SCALE GENOMIC DNA]</scope>
    <source>
        <strain evidence="1 2">3.6</strain>
    </source>
</reference>
<protein>
    <recommendedName>
        <fullName evidence="3">Lipoprotein</fullName>
    </recommendedName>
</protein>
<accession>A0ABX6QZI4</accession>
<evidence type="ECO:0000313" key="1">
    <source>
        <dbReference type="EMBL" id="QMV14671.1"/>
    </source>
</evidence>
<organism evidence="1 2">
    <name type="scientific">Vibrio spartinae</name>
    <dbReference type="NCBI Taxonomy" id="1918945"/>
    <lineage>
        <taxon>Bacteria</taxon>
        <taxon>Pseudomonadati</taxon>
        <taxon>Pseudomonadota</taxon>
        <taxon>Gammaproteobacteria</taxon>
        <taxon>Vibrionales</taxon>
        <taxon>Vibrionaceae</taxon>
        <taxon>Vibrio</taxon>
    </lineage>
</organism>
<dbReference type="PROSITE" id="PS51257">
    <property type="entry name" value="PROKAR_LIPOPROTEIN"/>
    <property type="match status" value="1"/>
</dbReference>
<name>A0ABX6QZI4_9VIBR</name>
<dbReference type="Proteomes" id="UP000515264">
    <property type="component" value="Chromosome 1"/>
</dbReference>
<dbReference type="EMBL" id="CP046268">
    <property type="protein sequence ID" value="QMV14671.1"/>
    <property type="molecule type" value="Genomic_DNA"/>
</dbReference>
<dbReference type="RefSeq" id="WP_182287428.1">
    <property type="nucleotide sequence ID" value="NZ_CP046268.1"/>
</dbReference>
<evidence type="ECO:0000313" key="2">
    <source>
        <dbReference type="Proteomes" id="UP000515264"/>
    </source>
</evidence>
<gene>
    <name evidence="1" type="ORF">Vspart_01932</name>
</gene>
<keyword evidence="2" id="KW-1185">Reference proteome</keyword>